<dbReference type="AlphaFoldDB" id="A0A0E1EJJ4"/>
<proteinExistence type="predicted"/>
<dbReference type="KEGG" id="sage:EN72_09440"/>
<gene>
    <name evidence="1" type="ORF">AX245_09745</name>
    <name evidence="2" type="ORF">C4618_08400</name>
</gene>
<protein>
    <recommendedName>
        <fullName evidence="5">LysR family transcriptional regulator</fullName>
    </recommendedName>
</protein>
<sequence>MSKLAIEKGRSIASQKEIIKIGTADIFKPRLLMKFVNYFKEHIFPYDFAFPHTSEAECDVVEAIYCDIAWKGHCQFYELFQTPLAVAVNSNHPLALKKR</sequence>
<accession>A0A0E1EJJ4</accession>
<name>A0A0E1EJJ4_STRAG</name>
<evidence type="ECO:0000313" key="4">
    <source>
        <dbReference type="Proteomes" id="UP000256718"/>
    </source>
</evidence>
<evidence type="ECO:0000313" key="1">
    <source>
        <dbReference type="EMBL" id="OCM71479.1"/>
    </source>
</evidence>
<comment type="caution">
    <text evidence="2">The sequence shown here is derived from an EMBL/GenBank/DDBJ whole genome shotgun (WGS) entry which is preliminary data.</text>
</comment>
<reference evidence="1 3" key="1">
    <citation type="journal article" date="2016" name="Sci. Rep.">
        <title>Serotype IV Streptococcus agalactiae ST-452 has arisen from large genomic recombination events between CC23 and the hypervirulent CC17 lineages.</title>
        <authorList>
            <person name="Campisi E."/>
            <person name="Rinaudo C.D."/>
            <person name="Donati C."/>
            <person name="Barucco M."/>
            <person name="Torricelli G."/>
            <person name="Edwards M.S."/>
            <person name="Baker C.J."/>
            <person name="Margarit I."/>
            <person name="Rosini R."/>
        </authorList>
    </citation>
    <scope>NUCLEOTIDE SEQUENCE [LARGE SCALE GENOMIC DNA]</scope>
    <source>
        <strain evidence="1 3">CZ-PW-140</strain>
    </source>
</reference>
<reference evidence="2 4" key="2">
    <citation type="journal article" date="2018" name="Emerg. Microbes Infect.">
        <title>Phenotypic and molecular analysis of nontypeable Group B streptococci: identification of cps2a and hybrid cps2a/cps5 Group B streptococcal capsule gene clusters.</title>
        <authorList>
            <person name="Alhhazmi A."/>
            <person name="Tyrrell G.J."/>
        </authorList>
    </citation>
    <scope>NUCLEOTIDE SEQUENCE [LARGE SCALE GENOMIC DNA]</scope>
    <source>
        <strain evidence="2 4">PLGBS17</strain>
    </source>
</reference>
<dbReference type="EMBL" id="QHGZ01000181">
    <property type="protein sequence ID" value="RDY80049.1"/>
    <property type="molecule type" value="Genomic_DNA"/>
</dbReference>
<organism evidence="2 4">
    <name type="scientific">Streptococcus agalactiae</name>
    <dbReference type="NCBI Taxonomy" id="1311"/>
    <lineage>
        <taxon>Bacteria</taxon>
        <taxon>Bacillati</taxon>
        <taxon>Bacillota</taxon>
        <taxon>Bacilli</taxon>
        <taxon>Lactobacillales</taxon>
        <taxon>Streptococcaceae</taxon>
        <taxon>Streptococcus</taxon>
    </lineage>
</organism>
<evidence type="ECO:0000313" key="2">
    <source>
        <dbReference type="EMBL" id="RDY80049.1"/>
    </source>
</evidence>
<evidence type="ECO:0008006" key="5">
    <source>
        <dbReference type="Google" id="ProtNLM"/>
    </source>
</evidence>
<dbReference type="EMBL" id="MAWT01000022">
    <property type="protein sequence ID" value="OCM71479.1"/>
    <property type="molecule type" value="Genomic_DNA"/>
</dbReference>
<dbReference type="Proteomes" id="UP000093122">
    <property type="component" value="Unassembled WGS sequence"/>
</dbReference>
<dbReference type="RefSeq" id="WP_000039812.1">
    <property type="nucleotide sequence ID" value="NZ_BCNI01000001.1"/>
</dbReference>
<dbReference type="Proteomes" id="UP000256718">
    <property type="component" value="Unassembled WGS sequence"/>
</dbReference>
<evidence type="ECO:0000313" key="3">
    <source>
        <dbReference type="Proteomes" id="UP000093122"/>
    </source>
</evidence>